<proteinExistence type="inferred from homology"/>
<protein>
    <submittedName>
        <fullName evidence="9">Arylsulfatase A</fullName>
    </submittedName>
</protein>
<dbReference type="InterPro" id="IPR050738">
    <property type="entry name" value="Sulfatase"/>
</dbReference>
<keyword evidence="6" id="KW-0106">Calcium</keyword>
<dbReference type="AlphaFoldDB" id="A0A1I3SFD3"/>
<evidence type="ECO:0000256" key="7">
    <source>
        <dbReference type="SAM" id="SignalP"/>
    </source>
</evidence>
<evidence type="ECO:0000256" key="6">
    <source>
        <dbReference type="ARBA" id="ARBA00022837"/>
    </source>
</evidence>
<evidence type="ECO:0000313" key="10">
    <source>
        <dbReference type="Proteomes" id="UP000198670"/>
    </source>
</evidence>
<evidence type="ECO:0000259" key="8">
    <source>
        <dbReference type="Pfam" id="PF00884"/>
    </source>
</evidence>
<dbReference type="Gene3D" id="3.30.1120.10">
    <property type="match status" value="1"/>
</dbReference>
<feature type="signal peptide" evidence="7">
    <location>
        <begin position="1"/>
        <end position="23"/>
    </location>
</feature>
<evidence type="ECO:0000313" key="9">
    <source>
        <dbReference type="EMBL" id="SFJ56399.1"/>
    </source>
</evidence>
<gene>
    <name evidence="9" type="ORF">SAMN05444682_1114</name>
</gene>
<keyword evidence="5" id="KW-0378">Hydrolase</keyword>
<dbReference type="PROSITE" id="PS00149">
    <property type="entry name" value="SULFATASE_2"/>
    <property type="match status" value="1"/>
</dbReference>
<dbReference type="SUPFAM" id="SSF53649">
    <property type="entry name" value="Alkaline phosphatase-like"/>
    <property type="match status" value="1"/>
</dbReference>
<accession>A0A1I3SFD3</accession>
<evidence type="ECO:0000256" key="4">
    <source>
        <dbReference type="ARBA" id="ARBA00022729"/>
    </source>
</evidence>
<keyword evidence="3" id="KW-0479">Metal-binding</keyword>
<dbReference type="PANTHER" id="PTHR42693:SF42">
    <property type="entry name" value="ARYLSULFATASE G"/>
    <property type="match status" value="1"/>
</dbReference>
<dbReference type="Pfam" id="PF00884">
    <property type="entry name" value="Sulfatase"/>
    <property type="match status" value="1"/>
</dbReference>
<dbReference type="EMBL" id="FOQO01000011">
    <property type="protein sequence ID" value="SFJ56399.1"/>
    <property type="molecule type" value="Genomic_DNA"/>
</dbReference>
<dbReference type="InterPro" id="IPR024607">
    <property type="entry name" value="Sulfatase_CS"/>
</dbReference>
<organism evidence="9 10">
    <name type="scientific">Parapedobacter indicus</name>
    <dbReference type="NCBI Taxonomy" id="1477437"/>
    <lineage>
        <taxon>Bacteria</taxon>
        <taxon>Pseudomonadati</taxon>
        <taxon>Bacteroidota</taxon>
        <taxon>Sphingobacteriia</taxon>
        <taxon>Sphingobacteriales</taxon>
        <taxon>Sphingobacteriaceae</taxon>
        <taxon>Parapedobacter</taxon>
    </lineage>
</organism>
<keyword evidence="10" id="KW-1185">Reference proteome</keyword>
<feature type="chain" id="PRO_5011526990" evidence="7">
    <location>
        <begin position="24"/>
        <end position="525"/>
    </location>
</feature>
<dbReference type="CDD" id="cd16144">
    <property type="entry name" value="ARS_like"/>
    <property type="match status" value="1"/>
</dbReference>
<dbReference type="InterPro" id="IPR017850">
    <property type="entry name" value="Alkaline_phosphatase_core_sf"/>
</dbReference>
<comment type="cofactor">
    <cofactor evidence="1">
        <name>Ca(2+)</name>
        <dbReference type="ChEBI" id="CHEBI:29108"/>
    </cofactor>
</comment>
<dbReference type="GO" id="GO:0004065">
    <property type="term" value="F:arylsulfatase activity"/>
    <property type="evidence" value="ECO:0007669"/>
    <property type="project" value="TreeGrafter"/>
</dbReference>
<dbReference type="Gene3D" id="3.40.720.10">
    <property type="entry name" value="Alkaline Phosphatase, subunit A"/>
    <property type="match status" value="1"/>
</dbReference>
<feature type="domain" description="Sulfatase N-terminal" evidence="8">
    <location>
        <begin position="32"/>
        <end position="411"/>
    </location>
</feature>
<evidence type="ECO:0000256" key="3">
    <source>
        <dbReference type="ARBA" id="ARBA00022723"/>
    </source>
</evidence>
<keyword evidence="4 7" id="KW-0732">Signal</keyword>
<evidence type="ECO:0000256" key="1">
    <source>
        <dbReference type="ARBA" id="ARBA00001913"/>
    </source>
</evidence>
<dbReference type="STRING" id="1477437.SAMN05444682_1114"/>
<dbReference type="GO" id="GO:0046872">
    <property type="term" value="F:metal ion binding"/>
    <property type="evidence" value="ECO:0007669"/>
    <property type="project" value="UniProtKB-KW"/>
</dbReference>
<evidence type="ECO:0000256" key="5">
    <source>
        <dbReference type="ARBA" id="ARBA00022801"/>
    </source>
</evidence>
<dbReference type="OrthoDB" id="9765065at2"/>
<dbReference type="InterPro" id="IPR000917">
    <property type="entry name" value="Sulfatase_N"/>
</dbReference>
<dbReference type="PANTHER" id="PTHR42693">
    <property type="entry name" value="ARYLSULFATASE FAMILY MEMBER"/>
    <property type="match status" value="1"/>
</dbReference>
<comment type="similarity">
    <text evidence="2">Belongs to the sulfatase family.</text>
</comment>
<dbReference type="Proteomes" id="UP000198670">
    <property type="component" value="Unassembled WGS sequence"/>
</dbReference>
<reference evidence="9 10" key="1">
    <citation type="submission" date="2016-10" db="EMBL/GenBank/DDBJ databases">
        <authorList>
            <person name="de Groot N.N."/>
        </authorList>
    </citation>
    <scope>NUCLEOTIDE SEQUENCE [LARGE SCALE GENOMIC DNA]</scope>
    <source>
        <strain evidence="9 10">RK1</strain>
    </source>
</reference>
<evidence type="ECO:0000256" key="2">
    <source>
        <dbReference type="ARBA" id="ARBA00008779"/>
    </source>
</evidence>
<dbReference type="RefSeq" id="WP_090629977.1">
    <property type="nucleotide sequence ID" value="NZ_FOQO01000011.1"/>
</dbReference>
<name>A0A1I3SFD3_9SPHI</name>
<sequence>MNTRLFYLLIVFLAIRLTSVAQERQQTGNRMNVIFFLVDDLGWSDVGCYGSDFYETPNIDQLAKEGVKFEQAYASCHVCSPSRASMLTGKYPARLNLTDWLPGRKEFPFQKLKNAEINQHLPLEETTIAEALHEQGYQTAIIGKWHLGEEGSTPLDHGFDYRITSWNKGWPLTYYAPFRLGGMENVKEGYLTDYLTDKAVEYIEDNQESPFFMYLSHFAVHDPIQGRPDLVKKYEAKLAKLEQVQTPPYILEANPDTVSPFSRSELNRMLEEPAYQGFDLMPNRIVKIKQRQDNVQFAAMVESMDESLGRIVAKLKELNLYDKTIIIFTSDNGGMAAANFGNPAKHIPAEAVDKQFSTSNLPLRGAKGWLYEGGIRVPAIVKNPQVSKKGMVCETPIINTDFYPSILDMLDLPLLPEQHVDGQSFTDLLANKRRRTDTPLYWHFPHYSNHGLQSPGGAIRYGDYKLITYFENGTVQLFNLAKDMGEQHDIASEKPKKVAELQSMLAAWQKRVSAQKMVPNEAYKP</sequence>